<dbReference type="AlphaFoldDB" id="A0A8H7CAT8"/>
<dbReference type="Proteomes" id="UP000620124">
    <property type="component" value="Unassembled WGS sequence"/>
</dbReference>
<dbReference type="EMBL" id="JACAZI010000033">
    <property type="protein sequence ID" value="KAF7330565.1"/>
    <property type="molecule type" value="Genomic_DNA"/>
</dbReference>
<sequence>MLVQARVVPQRRILCRGVASYSPKVRAFPFKVSPAEAIQQLAMTPASGTDISTRLSTRFGSTPPIQPKKIVPVYFPAWFIDGEMEAEVIPSNSDSKSANGYVTAVFLNSYLPGHTMDKLSSISLLSESLAVQTEAVPFTADLETQWDTKITCLPFKTAPFSILDAANSLTSEQCRVSDVFSLDPSSIRTNLICAYPVLIPLYLAQYAADTTVVLEAHDSEAGRILEERGADEPVLNVHEVEPEGVRTVVNSIRKLGIPPPKPSDGPITRFLLNSARYLETQMTDVEKKLEEVEAELAGLFRYHRGSPTQFVNIAALTIPRHGQAKIDQMTDPRIRPFTVDEVIAVRKFLWTGQERAKAHTLLDSMSKVKATGAPENQNHKDFKEYVESFDAQRRKATPSWWKEWMESSTQK</sequence>
<organism evidence="2 3">
    <name type="scientific">Mycena venus</name>
    <dbReference type="NCBI Taxonomy" id="2733690"/>
    <lineage>
        <taxon>Eukaryota</taxon>
        <taxon>Fungi</taxon>
        <taxon>Dikarya</taxon>
        <taxon>Basidiomycota</taxon>
        <taxon>Agaricomycotina</taxon>
        <taxon>Agaricomycetes</taxon>
        <taxon>Agaricomycetidae</taxon>
        <taxon>Agaricales</taxon>
        <taxon>Marasmiineae</taxon>
        <taxon>Mycenaceae</taxon>
        <taxon>Mycena</taxon>
    </lineage>
</organism>
<keyword evidence="3" id="KW-1185">Reference proteome</keyword>
<name>A0A8H7CAT8_9AGAR</name>
<proteinExistence type="predicted"/>
<comment type="caution">
    <text evidence="2">The sequence shown here is derived from an EMBL/GenBank/DDBJ whole genome shotgun (WGS) entry which is preliminary data.</text>
</comment>
<accession>A0A8H7CAT8</accession>
<keyword evidence="1" id="KW-0175">Coiled coil</keyword>
<reference evidence="2" key="1">
    <citation type="submission" date="2020-05" db="EMBL/GenBank/DDBJ databases">
        <title>Mycena genomes resolve the evolution of fungal bioluminescence.</title>
        <authorList>
            <person name="Tsai I.J."/>
        </authorList>
    </citation>
    <scope>NUCLEOTIDE SEQUENCE</scope>
    <source>
        <strain evidence="2">CCC161011</strain>
    </source>
</reference>
<evidence type="ECO:0000256" key="1">
    <source>
        <dbReference type="SAM" id="Coils"/>
    </source>
</evidence>
<evidence type="ECO:0000313" key="2">
    <source>
        <dbReference type="EMBL" id="KAF7330565.1"/>
    </source>
</evidence>
<gene>
    <name evidence="2" type="ORF">MVEN_02496600</name>
</gene>
<feature type="coiled-coil region" evidence="1">
    <location>
        <begin position="275"/>
        <end position="302"/>
    </location>
</feature>
<protein>
    <submittedName>
        <fullName evidence="2">Uncharacterized protein</fullName>
    </submittedName>
</protein>
<dbReference type="OrthoDB" id="2349883at2759"/>
<evidence type="ECO:0000313" key="3">
    <source>
        <dbReference type="Proteomes" id="UP000620124"/>
    </source>
</evidence>